<keyword evidence="8" id="KW-1185">Reference proteome</keyword>
<evidence type="ECO:0000256" key="5">
    <source>
        <dbReference type="ARBA" id="ARBA00023157"/>
    </source>
</evidence>
<dbReference type="GO" id="GO:0006508">
    <property type="term" value="P:proteolysis"/>
    <property type="evidence" value="ECO:0007669"/>
    <property type="project" value="UniProtKB-KW"/>
</dbReference>
<dbReference type="AlphaFoldDB" id="A0A1W4XL60"/>
<evidence type="ECO:0000256" key="4">
    <source>
        <dbReference type="ARBA" id="ARBA00022825"/>
    </source>
</evidence>
<dbReference type="InterPro" id="IPR001254">
    <property type="entry name" value="Trypsin_dom"/>
</dbReference>
<feature type="signal peptide" evidence="6">
    <location>
        <begin position="1"/>
        <end position="22"/>
    </location>
</feature>
<dbReference type="STRING" id="224129.A0A1W4XL60"/>
<dbReference type="CDD" id="cd00190">
    <property type="entry name" value="Tryp_SPc"/>
    <property type="match status" value="1"/>
</dbReference>
<keyword evidence="2" id="KW-0645">Protease</keyword>
<evidence type="ECO:0000259" key="7">
    <source>
        <dbReference type="PROSITE" id="PS50240"/>
    </source>
</evidence>
<feature type="chain" id="PRO_5010730027" evidence="6">
    <location>
        <begin position="23"/>
        <end position="253"/>
    </location>
</feature>
<keyword evidence="5" id="KW-1015">Disulfide bond</keyword>
<reference evidence="9" key="1">
    <citation type="submission" date="2025-08" db="UniProtKB">
        <authorList>
            <consortium name="RefSeq"/>
        </authorList>
    </citation>
    <scope>IDENTIFICATION</scope>
    <source>
        <tissue evidence="9">Entire body</tissue>
    </source>
</reference>
<dbReference type="GeneID" id="108742710"/>
<evidence type="ECO:0000256" key="3">
    <source>
        <dbReference type="ARBA" id="ARBA00022801"/>
    </source>
</evidence>
<protein>
    <submittedName>
        <fullName evidence="9">Trypsin-7-like</fullName>
    </submittedName>
</protein>
<name>A0A1W4XL60_AGRPL</name>
<dbReference type="InterPro" id="IPR050430">
    <property type="entry name" value="Peptidase_S1"/>
</dbReference>
<dbReference type="SUPFAM" id="SSF50494">
    <property type="entry name" value="Trypsin-like serine proteases"/>
    <property type="match status" value="1"/>
</dbReference>
<evidence type="ECO:0000256" key="1">
    <source>
        <dbReference type="ARBA" id="ARBA00007664"/>
    </source>
</evidence>
<keyword evidence="4" id="KW-0720">Serine protease</keyword>
<evidence type="ECO:0000313" key="9">
    <source>
        <dbReference type="RefSeq" id="XP_018333512.1"/>
    </source>
</evidence>
<dbReference type="InterPro" id="IPR001314">
    <property type="entry name" value="Peptidase_S1A"/>
</dbReference>
<dbReference type="PANTHER" id="PTHR24276">
    <property type="entry name" value="POLYSERASE-RELATED"/>
    <property type="match status" value="1"/>
</dbReference>
<dbReference type="InterPro" id="IPR043504">
    <property type="entry name" value="Peptidase_S1_PA_chymotrypsin"/>
</dbReference>
<dbReference type="InParanoid" id="A0A1W4XL60"/>
<gene>
    <name evidence="9" type="primary">LOC108742710</name>
</gene>
<evidence type="ECO:0000256" key="2">
    <source>
        <dbReference type="ARBA" id="ARBA00022670"/>
    </source>
</evidence>
<dbReference type="Gene3D" id="2.40.10.10">
    <property type="entry name" value="Trypsin-like serine proteases"/>
    <property type="match status" value="1"/>
</dbReference>
<dbReference type="KEGG" id="apln:108742710"/>
<organism evidence="8 9">
    <name type="scientific">Agrilus planipennis</name>
    <name type="common">Emerald ash borer</name>
    <name type="synonym">Agrilus marcopoli</name>
    <dbReference type="NCBI Taxonomy" id="224129"/>
    <lineage>
        <taxon>Eukaryota</taxon>
        <taxon>Metazoa</taxon>
        <taxon>Ecdysozoa</taxon>
        <taxon>Arthropoda</taxon>
        <taxon>Hexapoda</taxon>
        <taxon>Insecta</taxon>
        <taxon>Pterygota</taxon>
        <taxon>Neoptera</taxon>
        <taxon>Endopterygota</taxon>
        <taxon>Coleoptera</taxon>
        <taxon>Polyphaga</taxon>
        <taxon>Elateriformia</taxon>
        <taxon>Buprestoidea</taxon>
        <taxon>Buprestidae</taxon>
        <taxon>Agrilinae</taxon>
        <taxon>Agrilus</taxon>
    </lineage>
</organism>
<evidence type="ECO:0000313" key="8">
    <source>
        <dbReference type="Proteomes" id="UP000192223"/>
    </source>
</evidence>
<dbReference type="RefSeq" id="XP_018333512.1">
    <property type="nucleotide sequence ID" value="XM_018478010.1"/>
</dbReference>
<dbReference type="OrthoDB" id="9425590at2759"/>
<dbReference type="SMART" id="SM00020">
    <property type="entry name" value="Tryp_SPc"/>
    <property type="match status" value="1"/>
</dbReference>
<feature type="domain" description="Peptidase S1" evidence="7">
    <location>
        <begin position="38"/>
        <end position="252"/>
    </location>
</feature>
<dbReference type="PANTHER" id="PTHR24276:SF91">
    <property type="entry name" value="AT26814P-RELATED"/>
    <property type="match status" value="1"/>
</dbReference>
<proteinExistence type="inferred from homology"/>
<dbReference type="Proteomes" id="UP000192223">
    <property type="component" value="Unplaced"/>
</dbReference>
<dbReference type="PROSITE" id="PS50240">
    <property type="entry name" value="TRYPSIN_DOM"/>
    <property type="match status" value="1"/>
</dbReference>
<dbReference type="InterPro" id="IPR009003">
    <property type="entry name" value="Peptidase_S1_PA"/>
</dbReference>
<comment type="similarity">
    <text evidence="1">Belongs to the peptidase S1 family.</text>
</comment>
<accession>A0A1W4XL60</accession>
<keyword evidence="3" id="KW-0378">Hydrolase</keyword>
<dbReference type="PRINTS" id="PR00722">
    <property type="entry name" value="CHYMOTRYPSIN"/>
</dbReference>
<dbReference type="FunFam" id="2.40.10.10:FF:000073">
    <property type="entry name" value="Trypsin alpha"/>
    <property type="match status" value="1"/>
</dbReference>
<evidence type="ECO:0000256" key="6">
    <source>
        <dbReference type="SAM" id="SignalP"/>
    </source>
</evidence>
<keyword evidence="6" id="KW-0732">Signal</keyword>
<dbReference type="Pfam" id="PF00089">
    <property type="entry name" value="Trypsin"/>
    <property type="match status" value="1"/>
</dbReference>
<dbReference type="GO" id="GO:0004252">
    <property type="term" value="F:serine-type endopeptidase activity"/>
    <property type="evidence" value="ECO:0007669"/>
    <property type="project" value="InterPro"/>
</dbReference>
<sequence length="253" mass="27103">MNPTIAVYSLFSLLGYFNIIIAASIPADVESTPSYDRVIGGSHVLLKDHPYQVSVHYSSSPICAGSIISKSFILTAAYCVLQKSASRYSIRAGSIFQDSDGVVKSAKRIYVSPKYNPKTSDSDIALISLKSALNFGENINAVSLPSPKRKIPAGTAVNTTGWGEGIYNYRLRGFIVPVVSKSQCQKSYKLTSTMLCAGSSVEHRSTCQGQSGGPLVSNRYGQVGVVSFGSGCSYRVYSSVPALRKWIKSVSGV</sequence>